<dbReference type="OrthoDB" id="3777963at2"/>
<dbReference type="eggNOG" id="ENOG5033BX1">
    <property type="taxonomic scope" value="Bacteria"/>
</dbReference>
<dbReference type="AlphaFoldDB" id="L7U8Z1"/>
<dbReference type="STRING" id="1278073.MYSTI_03256"/>
<sequence>MAPPSKLTPELQAEICGHLERGLFRRAVAGLVGINEQTLSRWFHRGANEKRGAYRDFHLAVSASEARFMQSATDMLMSAASHNPKHVQWLLSRRFPELYGRRDNVEVQAPEDKAADERALRELLMDRLGRFLPDDAGASPSDGGDDAL</sequence>
<accession>L7U8Z1</accession>
<name>L7U8Z1_MYXSD</name>
<dbReference type="Gene3D" id="1.10.10.60">
    <property type="entry name" value="Homeodomain-like"/>
    <property type="match status" value="1"/>
</dbReference>
<proteinExistence type="predicted"/>
<protein>
    <submittedName>
        <fullName evidence="1">Uncharacterized protein</fullName>
    </submittedName>
</protein>
<dbReference type="Proteomes" id="UP000011131">
    <property type="component" value="Chromosome"/>
</dbReference>
<dbReference type="EMBL" id="CP004025">
    <property type="protein sequence ID" value="AGC44568.1"/>
    <property type="molecule type" value="Genomic_DNA"/>
</dbReference>
<dbReference type="KEGG" id="msd:MYSTI_03256"/>
<gene>
    <name evidence="1" type="ordered locus">MYSTI_03256</name>
</gene>
<evidence type="ECO:0000313" key="2">
    <source>
        <dbReference type="Proteomes" id="UP000011131"/>
    </source>
</evidence>
<dbReference type="PATRIC" id="fig|1278073.3.peg.3315"/>
<dbReference type="HOGENOM" id="CLU_118598_0_0_7"/>
<evidence type="ECO:0000313" key="1">
    <source>
        <dbReference type="EMBL" id="AGC44568.1"/>
    </source>
</evidence>
<reference evidence="1 2" key="1">
    <citation type="journal article" date="2013" name="Genome Announc.">
        <title>Complete genome sequence of Myxococcus stipitatus strain DSM 14675, a fruiting myxobacterium.</title>
        <authorList>
            <person name="Huntley S."/>
            <person name="Kneip S."/>
            <person name="Treuner-Lange A."/>
            <person name="Sogaard-Andersen L."/>
        </authorList>
    </citation>
    <scope>NUCLEOTIDE SEQUENCE [LARGE SCALE GENOMIC DNA]</scope>
    <source>
        <strain evidence="2">DSM 14675 / JCM 12634 / Mx s8</strain>
    </source>
</reference>
<keyword evidence="2" id="KW-1185">Reference proteome</keyword>
<organism evidence="1 2">
    <name type="scientific">Myxococcus stipitatus (strain DSM 14675 / JCM 12634 / Mx s8)</name>
    <dbReference type="NCBI Taxonomy" id="1278073"/>
    <lineage>
        <taxon>Bacteria</taxon>
        <taxon>Pseudomonadati</taxon>
        <taxon>Myxococcota</taxon>
        <taxon>Myxococcia</taxon>
        <taxon>Myxococcales</taxon>
        <taxon>Cystobacterineae</taxon>
        <taxon>Myxococcaceae</taxon>
        <taxon>Myxococcus</taxon>
    </lineage>
</organism>